<accession>F8NTM5</accession>
<evidence type="ECO:0000259" key="1">
    <source>
        <dbReference type="Pfam" id="PF20152"/>
    </source>
</evidence>
<reference evidence="2" key="1">
    <citation type="submission" date="2011-04" db="EMBL/GenBank/DDBJ databases">
        <title>Evolution of plant cell wall degrading machinery underlies the functional diversity of forest fungi.</title>
        <authorList>
            <consortium name="US DOE Joint Genome Institute (JGI-PGF)"/>
            <person name="Eastwood D.C."/>
            <person name="Floudas D."/>
            <person name="Binder M."/>
            <person name="Majcherczyk A."/>
            <person name="Schneider P."/>
            <person name="Aerts A."/>
            <person name="Asiegbu F.O."/>
            <person name="Baker S.E."/>
            <person name="Barry K."/>
            <person name="Bendiksby M."/>
            <person name="Blumentritt M."/>
            <person name="Coutinho P.M."/>
            <person name="Cullen D."/>
            <person name="Cullen D."/>
            <person name="Gathman A."/>
            <person name="Goodell B."/>
            <person name="Henrissat B."/>
            <person name="Ihrmark K."/>
            <person name="Kauserud H."/>
            <person name="Kohler A."/>
            <person name="LaButti K."/>
            <person name="Lapidus A."/>
            <person name="Lavin J.L."/>
            <person name="Lee Y.-H."/>
            <person name="Lindquist E."/>
            <person name="Lilly W."/>
            <person name="Lucas S."/>
            <person name="Morin E."/>
            <person name="Murat C."/>
            <person name="Oguiza J.A."/>
            <person name="Park J."/>
            <person name="Pisabarro A.G."/>
            <person name="Riley R."/>
            <person name="Rosling A."/>
            <person name="Salamov A."/>
            <person name="Schmidt O."/>
            <person name="Schmutz J."/>
            <person name="Skrede I."/>
            <person name="Stenlid J."/>
            <person name="Wiebenga A."/>
            <person name="Xie X."/>
            <person name="Kues U."/>
            <person name="Hibbett D.S."/>
            <person name="Hoffmeister D."/>
            <person name="Hogberg N."/>
            <person name="Martin F."/>
            <person name="Grigoriev I.V."/>
            <person name="Watkinson S.C."/>
        </authorList>
    </citation>
    <scope>NUCLEOTIDE SEQUENCE</scope>
    <source>
        <strain evidence="2">S7.9</strain>
    </source>
</reference>
<dbReference type="KEGG" id="sla:SERLADRAFT_437419"/>
<dbReference type="GeneID" id="18814851"/>
<dbReference type="InterPro" id="IPR045339">
    <property type="entry name" value="DUF6534"/>
</dbReference>
<dbReference type="RefSeq" id="XP_007317819.1">
    <property type="nucleotide sequence ID" value="XM_007317757.1"/>
</dbReference>
<sequence>MPNNVIYLALYQFINNLYANSLLATLNARESLREVPTSSTNILSQGVALSDF</sequence>
<organism>
    <name type="scientific">Serpula lacrymans var. lacrymans (strain S7.9)</name>
    <name type="common">Dry rot fungus</name>
    <dbReference type="NCBI Taxonomy" id="578457"/>
    <lineage>
        <taxon>Eukaryota</taxon>
        <taxon>Fungi</taxon>
        <taxon>Dikarya</taxon>
        <taxon>Basidiomycota</taxon>
        <taxon>Agaricomycotina</taxon>
        <taxon>Agaricomycetes</taxon>
        <taxon>Agaricomycetidae</taxon>
        <taxon>Boletales</taxon>
        <taxon>Coniophorineae</taxon>
        <taxon>Serpulaceae</taxon>
        <taxon>Serpula</taxon>
    </lineage>
</organism>
<name>F8NTM5_SERL9</name>
<dbReference type="EMBL" id="GL945433">
    <property type="protein sequence ID" value="EGO25697.1"/>
    <property type="molecule type" value="Genomic_DNA"/>
</dbReference>
<dbReference type="Pfam" id="PF20152">
    <property type="entry name" value="DUF6534"/>
    <property type="match status" value="1"/>
</dbReference>
<dbReference type="Proteomes" id="UP000008064">
    <property type="component" value="Unassembled WGS sequence"/>
</dbReference>
<gene>
    <name evidence="2" type="ORF">SERLADRAFT_437419</name>
</gene>
<dbReference type="AlphaFoldDB" id="F8NTM5"/>
<proteinExistence type="predicted"/>
<evidence type="ECO:0000313" key="2">
    <source>
        <dbReference type="EMBL" id="EGO25697.1"/>
    </source>
</evidence>
<dbReference type="HOGENOM" id="CLU_3088731_0_0_1"/>
<protein>
    <recommendedName>
        <fullName evidence="1">DUF6534 domain-containing protein</fullName>
    </recommendedName>
</protein>
<feature type="domain" description="DUF6534" evidence="1">
    <location>
        <begin position="1"/>
        <end position="31"/>
    </location>
</feature>
<dbReference type="OrthoDB" id="2535105at2759"/>